<dbReference type="GO" id="GO:0090071">
    <property type="term" value="P:negative regulation of ribosome biogenesis"/>
    <property type="evidence" value="ECO:0007669"/>
    <property type="project" value="TreeGrafter"/>
</dbReference>
<dbReference type="EMBL" id="CP093347">
    <property type="protein sequence ID" value="WOG99876.1"/>
    <property type="molecule type" value="Genomic_DNA"/>
</dbReference>
<reference evidence="8" key="1">
    <citation type="journal article" date="2016" name="Nat. Genet.">
        <title>A high-quality carrot genome assembly provides new insights into carotenoid accumulation and asterid genome evolution.</title>
        <authorList>
            <person name="Iorizzo M."/>
            <person name="Ellison S."/>
            <person name="Senalik D."/>
            <person name="Zeng P."/>
            <person name="Satapoomin P."/>
            <person name="Huang J."/>
            <person name="Bowman M."/>
            <person name="Iovene M."/>
            <person name="Sanseverino W."/>
            <person name="Cavagnaro P."/>
            <person name="Yildiz M."/>
            <person name="Macko-Podgorni A."/>
            <person name="Moranska E."/>
            <person name="Grzebelus E."/>
            <person name="Grzebelus D."/>
            <person name="Ashrafi H."/>
            <person name="Zheng Z."/>
            <person name="Cheng S."/>
            <person name="Spooner D."/>
            <person name="Van Deynze A."/>
            <person name="Simon P."/>
        </authorList>
    </citation>
    <scope>NUCLEOTIDE SEQUENCE</scope>
    <source>
        <tissue evidence="8">Leaf</tissue>
    </source>
</reference>
<dbReference type="Proteomes" id="UP000077755">
    <property type="component" value="Chromosome 5"/>
</dbReference>
<reference evidence="8" key="2">
    <citation type="submission" date="2022-03" db="EMBL/GenBank/DDBJ databases">
        <title>Draft title - Genomic analysis of global carrot germplasm unveils the trajectory of domestication and the origin of high carotenoid orange carrot.</title>
        <authorList>
            <person name="Iorizzo M."/>
            <person name="Ellison S."/>
            <person name="Senalik D."/>
            <person name="Macko-Podgorni A."/>
            <person name="Grzebelus D."/>
            <person name="Bostan H."/>
            <person name="Rolling W."/>
            <person name="Curaba J."/>
            <person name="Simon P."/>
        </authorList>
    </citation>
    <scope>NUCLEOTIDE SEQUENCE</scope>
    <source>
        <tissue evidence="8">Leaf</tissue>
    </source>
</reference>
<evidence type="ECO:0000256" key="6">
    <source>
        <dbReference type="ARBA" id="ARBA00061915"/>
    </source>
</evidence>
<dbReference type="FunFam" id="3.30.460.10:FF:000026">
    <property type="entry name" value="Protein Iojap, chloroplastic"/>
    <property type="match status" value="1"/>
</dbReference>
<dbReference type="SUPFAM" id="SSF81301">
    <property type="entry name" value="Nucleotidyltransferase"/>
    <property type="match status" value="1"/>
</dbReference>
<dbReference type="InterPro" id="IPR043519">
    <property type="entry name" value="NT_sf"/>
</dbReference>
<evidence type="ECO:0000256" key="1">
    <source>
        <dbReference type="ARBA" id="ARBA00004229"/>
    </source>
</evidence>
<dbReference type="NCBIfam" id="TIGR00090">
    <property type="entry name" value="rsfS_iojap_ybeB"/>
    <property type="match status" value="1"/>
</dbReference>
<dbReference type="HAMAP" id="MF_01477">
    <property type="entry name" value="Iojap_RsfS"/>
    <property type="match status" value="1"/>
</dbReference>
<keyword evidence="9" id="KW-1185">Reference proteome</keyword>
<keyword evidence="4" id="KW-0934">Plastid</keyword>
<dbReference type="PANTHER" id="PTHR21043:SF2">
    <property type="entry name" value="PROTEIN IOJAP, CHLOROPLASTIC"/>
    <property type="match status" value="1"/>
</dbReference>
<dbReference type="PANTHER" id="PTHR21043">
    <property type="entry name" value="IOJAP SUPERFAMILY ORTHOLOG"/>
    <property type="match status" value="1"/>
</dbReference>
<organism evidence="8 9">
    <name type="scientific">Daucus carota subsp. sativus</name>
    <name type="common">Carrot</name>
    <dbReference type="NCBI Taxonomy" id="79200"/>
    <lineage>
        <taxon>Eukaryota</taxon>
        <taxon>Viridiplantae</taxon>
        <taxon>Streptophyta</taxon>
        <taxon>Embryophyta</taxon>
        <taxon>Tracheophyta</taxon>
        <taxon>Spermatophyta</taxon>
        <taxon>Magnoliopsida</taxon>
        <taxon>eudicotyledons</taxon>
        <taxon>Gunneridae</taxon>
        <taxon>Pentapetalae</taxon>
        <taxon>asterids</taxon>
        <taxon>campanulids</taxon>
        <taxon>Apiales</taxon>
        <taxon>Apiaceae</taxon>
        <taxon>Apioideae</taxon>
        <taxon>Scandiceae</taxon>
        <taxon>Daucinae</taxon>
        <taxon>Daucus</taxon>
        <taxon>Daucus sect. Daucus</taxon>
    </lineage>
</organism>
<keyword evidence="3" id="KW-0150">Chloroplast</keyword>
<evidence type="ECO:0000256" key="2">
    <source>
        <dbReference type="ARBA" id="ARBA00010574"/>
    </source>
</evidence>
<dbReference type="GO" id="GO:0009507">
    <property type="term" value="C:chloroplast"/>
    <property type="evidence" value="ECO:0007669"/>
    <property type="project" value="UniProtKB-SubCell"/>
</dbReference>
<comment type="subunit">
    <text evidence="6">Interacts with chloroplast ribosomal protein uL14c (rpl14).</text>
</comment>
<dbReference type="Pfam" id="PF02410">
    <property type="entry name" value="RsfS"/>
    <property type="match status" value="1"/>
</dbReference>
<dbReference type="InterPro" id="IPR004394">
    <property type="entry name" value="Iojap/RsfS/C7orf30"/>
</dbReference>
<comment type="subcellular location">
    <subcellularLocation>
        <location evidence="1">Plastid</location>
        <location evidence="1">Chloroplast</location>
    </subcellularLocation>
</comment>
<evidence type="ECO:0000256" key="7">
    <source>
        <dbReference type="ARBA" id="ARBA00069129"/>
    </source>
</evidence>
<gene>
    <name evidence="8" type="ORF">DCAR_0519232</name>
</gene>
<protein>
    <recommendedName>
        <fullName evidence="7">Protein Iojap, chloroplastic</fullName>
    </recommendedName>
</protein>
<keyword evidence="5" id="KW-0809">Transit peptide</keyword>
<evidence type="ECO:0000313" key="9">
    <source>
        <dbReference type="Proteomes" id="UP000077755"/>
    </source>
</evidence>
<dbReference type="Gene3D" id="3.30.460.10">
    <property type="entry name" value="Beta Polymerase, domain 2"/>
    <property type="match status" value="1"/>
</dbReference>
<evidence type="ECO:0000313" key="8">
    <source>
        <dbReference type="EMBL" id="WOG99876.1"/>
    </source>
</evidence>
<sequence>MCNLPTDFLQTCRGSTNLAIHKRSAKIIDNSSIWLEYEFSSCWLNFFIYSMPRHNTSEDTDDMYDDLFKKYGKVVYTRNDQKSPIAEVDDDAESLAFAVAAAKVASDAKAGDIRVLFVKPLVYWTRFFIITTAFSRPQIEAIRHKIKDLAENDYRREVTGDAKPNSWTLLDFGDVVVHIFLPEQRAYYNLEEFYANATQIELPSENRRPSNT</sequence>
<evidence type="ECO:0000256" key="3">
    <source>
        <dbReference type="ARBA" id="ARBA00022528"/>
    </source>
</evidence>
<comment type="similarity">
    <text evidence="2">Belongs to the Iojap/RsfS family.</text>
</comment>
<accession>A0AAF0X3I7</accession>
<dbReference type="AlphaFoldDB" id="A0AAF0X3I7"/>
<evidence type="ECO:0000256" key="4">
    <source>
        <dbReference type="ARBA" id="ARBA00022640"/>
    </source>
</evidence>
<dbReference type="GO" id="GO:0043023">
    <property type="term" value="F:ribosomal large subunit binding"/>
    <property type="evidence" value="ECO:0007669"/>
    <property type="project" value="TreeGrafter"/>
</dbReference>
<name>A0AAF0X3I7_DAUCS</name>
<proteinExistence type="inferred from homology"/>
<dbReference type="GO" id="GO:0017148">
    <property type="term" value="P:negative regulation of translation"/>
    <property type="evidence" value="ECO:0007669"/>
    <property type="project" value="TreeGrafter"/>
</dbReference>
<evidence type="ECO:0000256" key="5">
    <source>
        <dbReference type="ARBA" id="ARBA00022946"/>
    </source>
</evidence>